<feature type="region of interest" description="Disordered" evidence="1">
    <location>
        <begin position="116"/>
        <end position="140"/>
    </location>
</feature>
<dbReference type="AlphaFoldDB" id="A0AAE9FE90"/>
<proteinExistence type="predicted"/>
<evidence type="ECO:0000313" key="3">
    <source>
        <dbReference type="Proteomes" id="UP000829354"/>
    </source>
</evidence>
<keyword evidence="3" id="KW-1185">Reference proteome</keyword>
<organism evidence="2 3">
    <name type="scientific">Caenorhabditis briggsae</name>
    <dbReference type="NCBI Taxonomy" id="6238"/>
    <lineage>
        <taxon>Eukaryota</taxon>
        <taxon>Metazoa</taxon>
        <taxon>Ecdysozoa</taxon>
        <taxon>Nematoda</taxon>
        <taxon>Chromadorea</taxon>
        <taxon>Rhabditida</taxon>
        <taxon>Rhabditina</taxon>
        <taxon>Rhabditomorpha</taxon>
        <taxon>Rhabditoidea</taxon>
        <taxon>Rhabditidae</taxon>
        <taxon>Peloderinae</taxon>
        <taxon>Caenorhabditis</taxon>
    </lineage>
</organism>
<protein>
    <submittedName>
        <fullName evidence="2">Uncharacterized protein</fullName>
    </submittedName>
</protein>
<feature type="compositionally biased region" description="Polar residues" evidence="1">
    <location>
        <begin position="131"/>
        <end position="140"/>
    </location>
</feature>
<dbReference type="Proteomes" id="UP000829354">
    <property type="component" value="Chromosome X"/>
</dbReference>
<evidence type="ECO:0000256" key="1">
    <source>
        <dbReference type="SAM" id="MobiDB-lite"/>
    </source>
</evidence>
<name>A0AAE9FE90_CAEBR</name>
<accession>A0AAE9FE90</accession>
<dbReference type="EMBL" id="CP092625">
    <property type="protein sequence ID" value="UMM44255.1"/>
    <property type="molecule type" value="Genomic_DNA"/>
</dbReference>
<evidence type="ECO:0000313" key="2">
    <source>
        <dbReference type="EMBL" id="UMM44255.1"/>
    </source>
</evidence>
<gene>
    <name evidence="2" type="ORF">L5515_019439</name>
</gene>
<reference evidence="2 3" key="1">
    <citation type="submission" date="2022-04" db="EMBL/GenBank/DDBJ databases">
        <title>Chromosome-level reference genomes for two strains of Caenorhabditis briggsae: an improved platform for comparative genomics.</title>
        <authorList>
            <person name="Stevens L."/>
            <person name="Andersen E."/>
        </authorList>
    </citation>
    <scope>NUCLEOTIDE SEQUENCE [LARGE SCALE GENOMIC DNA]</scope>
    <source>
        <strain evidence="2">VX34</strain>
        <tissue evidence="2">Whole-organism</tissue>
    </source>
</reference>
<sequence>MLKVQSRKAESSLSNNSKALVGAMIGGIKSPNIQNMANNERGESVPDEDHETATIGTLKIMVAAGTDEINKTHKRKFDEITEKLQIFEESVAKILKSNKHEKNDSDLKRCANCKPRTTATRRGTQRIADSVQRSGTLKDY</sequence>